<evidence type="ECO:0000256" key="3">
    <source>
        <dbReference type="ARBA" id="ARBA00023143"/>
    </source>
</evidence>
<gene>
    <name evidence="4 6" type="primary">fliE</name>
    <name evidence="6" type="ORF">WAK64_03670</name>
</gene>
<proteinExistence type="inferred from homology"/>
<dbReference type="InterPro" id="IPR001624">
    <property type="entry name" value="FliE"/>
</dbReference>
<dbReference type="HAMAP" id="MF_00724">
    <property type="entry name" value="FliE"/>
    <property type="match status" value="1"/>
</dbReference>
<evidence type="ECO:0000256" key="2">
    <source>
        <dbReference type="ARBA" id="ARBA00009272"/>
    </source>
</evidence>
<evidence type="ECO:0000313" key="6">
    <source>
        <dbReference type="EMBL" id="MEI5906169.1"/>
    </source>
</evidence>
<keyword evidence="7" id="KW-1185">Reference proteome</keyword>
<organism evidence="6 7">
    <name type="scientific">Bacillus spongiae</name>
    <dbReference type="NCBI Taxonomy" id="2683610"/>
    <lineage>
        <taxon>Bacteria</taxon>
        <taxon>Bacillati</taxon>
        <taxon>Bacillota</taxon>
        <taxon>Bacilli</taxon>
        <taxon>Bacillales</taxon>
        <taxon>Bacillaceae</taxon>
        <taxon>Bacillus</taxon>
    </lineage>
</organism>
<reference evidence="6 7" key="1">
    <citation type="journal article" date="2018" name="J. Microbiol.">
        <title>Bacillus spongiae sp. nov., isolated from sponge of Jeju Island.</title>
        <authorList>
            <person name="Lee G.E."/>
            <person name="Im W.T."/>
            <person name="Park J.S."/>
        </authorList>
    </citation>
    <scope>NUCLEOTIDE SEQUENCE [LARGE SCALE GENOMIC DNA]</scope>
    <source>
        <strain evidence="6 7">135PIL107-10</strain>
    </source>
</reference>
<dbReference type="EMBL" id="JBBAXC010000002">
    <property type="protein sequence ID" value="MEI5906169.1"/>
    <property type="molecule type" value="Genomic_DNA"/>
</dbReference>
<dbReference type="RefSeq" id="WP_336585587.1">
    <property type="nucleotide sequence ID" value="NZ_JBBAXC010000002.1"/>
</dbReference>
<name>A0ABU8HAI1_9BACI</name>
<dbReference type="PANTHER" id="PTHR34653">
    <property type="match status" value="1"/>
</dbReference>
<evidence type="ECO:0000256" key="1">
    <source>
        <dbReference type="ARBA" id="ARBA00004117"/>
    </source>
</evidence>
<accession>A0ABU8HAI1</accession>
<dbReference type="NCBIfam" id="TIGR00205">
    <property type="entry name" value="fliE"/>
    <property type="match status" value="1"/>
</dbReference>
<dbReference type="Pfam" id="PF02049">
    <property type="entry name" value="FliE"/>
    <property type="match status" value="1"/>
</dbReference>
<keyword evidence="6" id="KW-0969">Cilium</keyword>
<keyword evidence="6" id="KW-0282">Flagellum</keyword>
<evidence type="ECO:0000256" key="4">
    <source>
        <dbReference type="HAMAP-Rule" id="MF_00724"/>
    </source>
</evidence>
<keyword evidence="3 4" id="KW-0975">Bacterial flagellum</keyword>
<dbReference type="PANTHER" id="PTHR34653:SF1">
    <property type="entry name" value="FLAGELLAR HOOK-BASAL BODY COMPLEX PROTEIN FLIE"/>
    <property type="match status" value="1"/>
</dbReference>
<keyword evidence="6" id="KW-0966">Cell projection</keyword>
<evidence type="ECO:0000256" key="5">
    <source>
        <dbReference type="NCBIfam" id="TIGR00205"/>
    </source>
</evidence>
<dbReference type="Proteomes" id="UP001312865">
    <property type="component" value="Unassembled WGS sequence"/>
</dbReference>
<sequence>MAFSNIDSINQIILSPSSEKKIKTTPNEAHTNFAEFLTQSLNEVNELEMKSHELTEKVVKGEEVDLHQVMIAAQKASISLQTTVEIRNKVVESYKEIMRMQM</sequence>
<comment type="caution">
    <text evidence="6">The sequence shown here is derived from an EMBL/GenBank/DDBJ whole genome shotgun (WGS) entry which is preliminary data.</text>
</comment>
<evidence type="ECO:0000313" key="7">
    <source>
        <dbReference type="Proteomes" id="UP001312865"/>
    </source>
</evidence>
<dbReference type="PRINTS" id="PR01006">
    <property type="entry name" value="FLGHOOKFLIE"/>
</dbReference>
<protein>
    <recommendedName>
        <fullName evidence="4 5">Flagellar hook-basal body complex protein FliE</fullName>
    </recommendedName>
</protein>
<comment type="subcellular location">
    <subcellularLocation>
        <location evidence="1 4">Bacterial flagellum basal body</location>
    </subcellularLocation>
</comment>
<comment type="similarity">
    <text evidence="2 4">Belongs to the FliE family.</text>
</comment>